<dbReference type="CDD" id="cd07067">
    <property type="entry name" value="HP_PGM_like"/>
    <property type="match status" value="1"/>
</dbReference>
<feature type="binding site" evidence="2">
    <location>
        <position position="58"/>
    </location>
    <ligand>
        <name>substrate</name>
    </ligand>
</feature>
<dbReference type="SUPFAM" id="SSF53254">
    <property type="entry name" value="Phosphoglycerate mutase-like"/>
    <property type="match status" value="1"/>
</dbReference>
<proteinExistence type="predicted"/>
<dbReference type="PANTHER" id="PTHR48100:SF62">
    <property type="entry name" value="GLUCOSYL-3-PHOSPHOGLYCERATE PHOSPHATASE"/>
    <property type="match status" value="1"/>
</dbReference>
<feature type="binding site" evidence="2">
    <location>
        <begin position="8"/>
        <end position="15"/>
    </location>
    <ligand>
        <name>substrate</name>
    </ligand>
</feature>
<evidence type="ECO:0000256" key="2">
    <source>
        <dbReference type="PIRSR" id="PIRSR613078-2"/>
    </source>
</evidence>
<dbReference type="PANTHER" id="PTHR48100">
    <property type="entry name" value="BROAD-SPECIFICITY PHOSPHATASE YOR283W-RELATED"/>
    <property type="match status" value="1"/>
</dbReference>
<organism evidence="3 4">
    <name type="scientific">Flaviflexus ciconiae</name>
    <dbReference type="NCBI Taxonomy" id="2496867"/>
    <lineage>
        <taxon>Bacteria</taxon>
        <taxon>Bacillati</taxon>
        <taxon>Actinomycetota</taxon>
        <taxon>Actinomycetes</taxon>
        <taxon>Actinomycetales</taxon>
        <taxon>Actinomycetaceae</taxon>
        <taxon>Flaviflexus</taxon>
    </lineage>
</organism>
<name>A0A3Q9G3J1_9ACTO</name>
<dbReference type="OrthoDB" id="4697614at2"/>
<dbReference type="EMBL" id="CP034593">
    <property type="protein sequence ID" value="AZQ78150.1"/>
    <property type="molecule type" value="Genomic_DNA"/>
</dbReference>
<evidence type="ECO:0000313" key="3">
    <source>
        <dbReference type="EMBL" id="AZQ78150.1"/>
    </source>
</evidence>
<feature type="active site" description="Tele-phosphohistidine intermediate" evidence="1">
    <location>
        <position position="9"/>
    </location>
</feature>
<dbReference type="Gene3D" id="3.40.50.1240">
    <property type="entry name" value="Phosphoglycerate mutase-like"/>
    <property type="match status" value="1"/>
</dbReference>
<accession>A0A3Q9G3J1</accession>
<dbReference type="InterPro" id="IPR013078">
    <property type="entry name" value="His_Pase_superF_clade-1"/>
</dbReference>
<evidence type="ECO:0000313" key="4">
    <source>
        <dbReference type="Proteomes" id="UP000280344"/>
    </source>
</evidence>
<dbReference type="PROSITE" id="PS00175">
    <property type="entry name" value="PG_MUTASE"/>
    <property type="match status" value="1"/>
</dbReference>
<protein>
    <submittedName>
        <fullName evidence="3">Histidine phosphatase family protein</fullName>
    </submittedName>
</protein>
<dbReference type="GO" id="GO:0016791">
    <property type="term" value="F:phosphatase activity"/>
    <property type="evidence" value="ECO:0007669"/>
    <property type="project" value="TreeGrafter"/>
</dbReference>
<gene>
    <name evidence="3" type="ORF">EJ997_04955</name>
</gene>
<keyword evidence="4" id="KW-1185">Reference proteome</keyword>
<reference evidence="3 4" key="1">
    <citation type="submission" date="2018-12" db="EMBL/GenBank/DDBJ databases">
        <title>Complete genome sequence of Flaviflexus sp. H23T48.</title>
        <authorList>
            <person name="Bae J.-W."/>
            <person name="Lee J.-Y."/>
        </authorList>
    </citation>
    <scope>NUCLEOTIDE SEQUENCE [LARGE SCALE GENOMIC DNA]</scope>
    <source>
        <strain evidence="3 4">H23T48</strain>
    </source>
</reference>
<dbReference type="KEGG" id="flh:EJ997_04955"/>
<feature type="active site" description="Proton donor/acceptor" evidence="1">
    <location>
        <position position="82"/>
    </location>
</feature>
<dbReference type="Pfam" id="PF00300">
    <property type="entry name" value="His_Phos_1"/>
    <property type="match status" value="1"/>
</dbReference>
<dbReference type="AlphaFoldDB" id="A0A3Q9G3J1"/>
<sequence length="202" mass="22293">MTRIILWRHGQTDLNKQRRLQGASDYPLNEAGREQAMAAAPRLAELGPHYIVSSPLVRARDTARELEALTGITAVEDPRVAERSFGSWEGQNLEEIAEHSPERLTLWRDGKEPGGDVETREACGLRVAEAINEWTEKLSGKAGNTLVIVAHGGAISNGIMTLLGTNPSERQPIAGLDNCHWAVLTRQKNRVPGWRLVSYNVN</sequence>
<dbReference type="InterPro" id="IPR029033">
    <property type="entry name" value="His_PPase_superfam"/>
</dbReference>
<dbReference type="SMART" id="SM00855">
    <property type="entry name" value="PGAM"/>
    <property type="match status" value="1"/>
</dbReference>
<evidence type="ECO:0000256" key="1">
    <source>
        <dbReference type="PIRSR" id="PIRSR613078-1"/>
    </source>
</evidence>
<dbReference type="InterPro" id="IPR001345">
    <property type="entry name" value="PG/BPGM_mutase_AS"/>
</dbReference>
<dbReference type="GO" id="GO:0005737">
    <property type="term" value="C:cytoplasm"/>
    <property type="evidence" value="ECO:0007669"/>
    <property type="project" value="TreeGrafter"/>
</dbReference>
<dbReference type="InterPro" id="IPR050275">
    <property type="entry name" value="PGM_Phosphatase"/>
</dbReference>
<dbReference type="Proteomes" id="UP000280344">
    <property type="component" value="Chromosome"/>
</dbReference>